<dbReference type="HOGENOM" id="CLU_1288048_0_0_5"/>
<proteinExistence type="predicted"/>
<protein>
    <recommendedName>
        <fullName evidence="4">Phasin domain-containing protein</fullName>
    </recommendedName>
</protein>
<keyword evidence="3" id="KW-1185">Reference proteome</keyword>
<evidence type="ECO:0000256" key="1">
    <source>
        <dbReference type="SAM" id="MobiDB-lite"/>
    </source>
</evidence>
<dbReference type="STRING" id="1150469.RSPPHO_01543"/>
<evidence type="ECO:0000313" key="3">
    <source>
        <dbReference type="Proteomes" id="UP000033220"/>
    </source>
</evidence>
<gene>
    <name evidence="2" type="ORF">RSPPHO_01543</name>
</gene>
<dbReference type="RefSeq" id="WP_014414808.1">
    <property type="nucleotide sequence ID" value="NC_017059.1"/>
</dbReference>
<feature type="region of interest" description="Disordered" evidence="1">
    <location>
        <begin position="1"/>
        <end position="46"/>
    </location>
</feature>
<dbReference type="PATRIC" id="fig|1150469.3.peg.1739"/>
<accession>H6SJK4</accession>
<organism evidence="2 3">
    <name type="scientific">Pararhodospirillum photometricum DSM 122</name>
    <dbReference type="NCBI Taxonomy" id="1150469"/>
    <lineage>
        <taxon>Bacteria</taxon>
        <taxon>Pseudomonadati</taxon>
        <taxon>Pseudomonadota</taxon>
        <taxon>Alphaproteobacteria</taxon>
        <taxon>Rhodospirillales</taxon>
        <taxon>Rhodospirillaceae</taxon>
        <taxon>Pararhodospirillum</taxon>
    </lineage>
</organism>
<sequence length="214" mass="22148">MSTPRKAAPKAASRSRPHAAQAPEAAVSAAPATPAPQEEPVEVLEDHAVAVPVEGSVAVSVEVEAPDLEEPPVVEDLPPSGGALEAVPEAVWVAPEPAPEPVVTVFTAEVVEEEPAFPEAHEVIEAFSASAIVLVQGGHGVSARTVAYFGDLADVALTYNKDLLACTTPEAALDVHLASLTSMVDRTFETGAAVWDLVGATVKEVWSPFHAGRV</sequence>
<dbReference type="Proteomes" id="UP000033220">
    <property type="component" value="Chromosome DSM 122"/>
</dbReference>
<evidence type="ECO:0000313" key="2">
    <source>
        <dbReference type="EMBL" id="CCG08169.1"/>
    </source>
</evidence>
<dbReference type="EMBL" id="HE663493">
    <property type="protein sequence ID" value="CCG08169.1"/>
    <property type="molecule type" value="Genomic_DNA"/>
</dbReference>
<feature type="compositionally biased region" description="Low complexity" evidence="1">
    <location>
        <begin position="1"/>
        <end position="38"/>
    </location>
</feature>
<dbReference type="AlphaFoldDB" id="H6SJK4"/>
<name>H6SJK4_PARPM</name>
<dbReference type="KEGG" id="rpm:RSPPHO_01543"/>
<reference evidence="2 3" key="1">
    <citation type="submission" date="2012-02" db="EMBL/GenBank/DDBJ databases">
        <title>Shotgun genome sequence of Phaeospirillum photometricum DSM 122.</title>
        <authorList>
            <person name="Duquesne K."/>
            <person name="Sturgis J."/>
        </authorList>
    </citation>
    <scope>NUCLEOTIDE SEQUENCE [LARGE SCALE GENOMIC DNA]</scope>
    <source>
        <strain evidence="3">DSM122</strain>
    </source>
</reference>
<evidence type="ECO:0008006" key="4">
    <source>
        <dbReference type="Google" id="ProtNLM"/>
    </source>
</evidence>